<comment type="caution">
    <text evidence="1">The sequence shown here is derived from an EMBL/GenBank/DDBJ whole genome shotgun (WGS) entry which is preliminary data.</text>
</comment>
<protein>
    <recommendedName>
        <fullName evidence="3">AraC family transcriptional regulator</fullName>
    </recommendedName>
</protein>
<proteinExistence type="predicted"/>
<evidence type="ECO:0000313" key="2">
    <source>
        <dbReference type="Proteomes" id="UP000809349"/>
    </source>
</evidence>
<evidence type="ECO:0000313" key="1">
    <source>
        <dbReference type="EMBL" id="MBZ2208238.1"/>
    </source>
</evidence>
<name>A0ABS7SQ04_9BURK</name>
<reference evidence="1 2" key="1">
    <citation type="submission" date="2021-08" db="EMBL/GenBank/DDBJ databases">
        <title>Massilia sp. R798.</title>
        <authorList>
            <person name="Baek J.H."/>
            <person name="Jung H.S."/>
            <person name="Kim K.R."/>
            <person name="Jeon C.O."/>
        </authorList>
    </citation>
    <scope>NUCLEOTIDE SEQUENCE [LARGE SCALE GENOMIC DNA]</scope>
    <source>
        <strain evidence="1 2">R798</strain>
    </source>
</reference>
<organism evidence="1 2">
    <name type="scientific">Massilia soli</name>
    <dbReference type="NCBI Taxonomy" id="2792854"/>
    <lineage>
        <taxon>Bacteria</taxon>
        <taxon>Pseudomonadati</taxon>
        <taxon>Pseudomonadota</taxon>
        <taxon>Betaproteobacteria</taxon>
        <taxon>Burkholderiales</taxon>
        <taxon>Oxalobacteraceae</taxon>
        <taxon>Telluria group</taxon>
        <taxon>Massilia</taxon>
    </lineage>
</organism>
<evidence type="ECO:0008006" key="3">
    <source>
        <dbReference type="Google" id="ProtNLM"/>
    </source>
</evidence>
<dbReference type="RefSeq" id="WP_223468730.1">
    <property type="nucleotide sequence ID" value="NZ_JAFBIL020000005.1"/>
</dbReference>
<keyword evidence="2" id="KW-1185">Reference proteome</keyword>
<dbReference type="Proteomes" id="UP000809349">
    <property type="component" value="Unassembled WGS sequence"/>
</dbReference>
<accession>A0ABS7SQ04</accession>
<sequence length="106" mass="11117">MNMNVASMKPACITAPGEDAARQRLHGWQTAGQMPCFSYTRTVGGLVLSGRGRIATSSATALTIDALSSSLFVVLDDATFDDTPQIFFTPDLGGHFQLHGIGTGLG</sequence>
<gene>
    <name evidence="1" type="ORF">I4X03_013305</name>
</gene>
<dbReference type="EMBL" id="JAFBIL020000005">
    <property type="protein sequence ID" value="MBZ2208238.1"/>
    <property type="molecule type" value="Genomic_DNA"/>
</dbReference>